<dbReference type="InterPro" id="IPR011008">
    <property type="entry name" value="Dimeric_a/b-barrel"/>
</dbReference>
<feature type="domain" description="ABM" evidence="1">
    <location>
        <begin position="2"/>
        <end position="92"/>
    </location>
</feature>
<dbReference type="Gene3D" id="3.30.70.100">
    <property type="match status" value="1"/>
</dbReference>
<dbReference type="PROSITE" id="PS51725">
    <property type="entry name" value="ABM"/>
    <property type="match status" value="1"/>
</dbReference>
<dbReference type="SUPFAM" id="SSF54909">
    <property type="entry name" value="Dimeric alpha+beta barrel"/>
    <property type="match status" value="1"/>
</dbReference>
<evidence type="ECO:0000313" key="2">
    <source>
        <dbReference type="EMBL" id="MDK3072503.1"/>
    </source>
</evidence>
<proteinExistence type="predicted"/>
<dbReference type="PANTHER" id="PTHR33336">
    <property type="entry name" value="QUINOL MONOOXYGENASE YGIN-RELATED"/>
    <property type="match status" value="1"/>
</dbReference>
<protein>
    <submittedName>
        <fullName evidence="2">Quinol monooxygenase</fullName>
        <ecNumber evidence="2">1.-.-.-</ecNumber>
    </submittedName>
</protein>
<evidence type="ECO:0000259" key="1">
    <source>
        <dbReference type="PROSITE" id="PS51725"/>
    </source>
</evidence>
<dbReference type="InterPro" id="IPR050744">
    <property type="entry name" value="AI-2_Isomerase_LsrG"/>
</dbReference>
<name>A0ABT7FBL9_9RHOB</name>
<dbReference type="EC" id="1.-.-.-" evidence="2"/>
<evidence type="ECO:0000313" key="3">
    <source>
        <dbReference type="Proteomes" id="UP001227126"/>
    </source>
</evidence>
<organism evidence="2 3">
    <name type="scientific">Sedimentitalea xiamensis</name>
    <dbReference type="NCBI Taxonomy" id="3050037"/>
    <lineage>
        <taxon>Bacteria</taxon>
        <taxon>Pseudomonadati</taxon>
        <taxon>Pseudomonadota</taxon>
        <taxon>Alphaproteobacteria</taxon>
        <taxon>Rhodobacterales</taxon>
        <taxon>Paracoccaceae</taxon>
        <taxon>Sedimentitalea</taxon>
    </lineage>
</organism>
<keyword evidence="2" id="KW-0560">Oxidoreductase</keyword>
<comment type="caution">
    <text evidence="2">The sequence shown here is derived from an EMBL/GenBank/DDBJ whole genome shotgun (WGS) entry which is preliminary data.</text>
</comment>
<keyword evidence="3" id="KW-1185">Reference proteome</keyword>
<sequence length="99" mass="11004">MLIVTGIIEINPENIGPAQAAAIRMMEETRKEAGCHIYEFSQLIEAPHRFRVYEEWQDAAALKAHGESAHMAAFREALGEIGVISREIETIEAGARARI</sequence>
<dbReference type="Pfam" id="PF03992">
    <property type="entry name" value="ABM"/>
    <property type="match status" value="1"/>
</dbReference>
<gene>
    <name evidence="2" type="ORF">QO034_05200</name>
</gene>
<reference evidence="2 3" key="1">
    <citation type="submission" date="2023-05" db="EMBL/GenBank/DDBJ databases">
        <title>Sedimentitalea sp. nov. JM2-8.</title>
        <authorList>
            <person name="Huang J."/>
        </authorList>
    </citation>
    <scope>NUCLEOTIDE SEQUENCE [LARGE SCALE GENOMIC DNA]</scope>
    <source>
        <strain evidence="2 3">JM2-8</strain>
    </source>
</reference>
<accession>A0ABT7FBL9</accession>
<dbReference type="InterPro" id="IPR007138">
    <property type="entry name" value="ABM_dom"/>
</dbReference>
<dbReference type="Proteomes" id="UP001227126">
    <property type="component" value="Unassembled WGS sequence"/>
</dbReference>
<keyword evidence="2" id="KW-0503">Monooxygenase</keyword>
<dbReference type="EMBL" id="JASNJE010000004">
    <property type="protein sequence ID" value="MDK3072503.1"/>
    <property type="molecule type" value="Genomic_DNA"/>
</dbReference>
<dbReference type="RefSeq" id="WP_284484442.1">
    <property type="nucleotide sequence ID" value="NZ_JASNJE010000004.1"/>
</dbReference>
<dbReference type="PANTHER" id="PTHR33336:SF15">
    <property type="entry name" value="ABM DOMAIN-CONTAINING PROTEIN"/>
    <property type="match status" value="1"/>
</dbReference>
<dbReference type="GO" id="GO:0004497">
    <property type="term" value="F:monooxygenase activity"/>
    <property type="evidence" value="ECO:0007669"/>
    <property type="project" value="UniProtKB-KW"/>
</dbReference>